<evidence type="ECO:0000259" key="2">
    <source>
        <dbReference type="Pfam" id="PF21671"/>
    </source>
</evidence>
<dbReference type="InterPro" id="IPR048661">
    <property type="entry name" value="CPL1-like"/>
</dbReference>
<dbReference type="Proteomes" id="UP001215280">
    <property type="component" value="Unassembled WGS sequence"/>
</dbReference>
<feature type="domain" description="Protein CPL1-like" evidence="2">
    <location>
        <begin position="181"/>
        <end position="248"/>
    </location>
</feature>
<evidence type="ECO:0000313" key="4">
    <source>
        <dbReference type="Proteomes" id="UP001215280"/>
    </source>
</evidence>
<gene>
    <name evidence="3" type="ORF">DFH07DRAFT_277752</name>
</gene>
<protein>
    <recommendedName>
        <fullName evidence="2">Protein CPL1-like domain-containing protein</fullName>
    </recommendedName>
</protein>
<feature type="chain" id="PRO_5041999733" description="Protein CPL1-like domain-containing protein" evidence="1">
    <location>
        <begin position="20"/>
        <end position="273"/>
    </location>
</feature>
<dbReference type="AlphaFoldDB" id="A0AAD7MMF2"/>
<name>A0AAD7MMF2_9AGAR</name>
<dbReference type="InterPro" id="IPR038955">
    <property type="entry name" value="PriA/CPL1_fungi"/>
</dbReference>
<feature type="signal peptide" evidence="1">
    <location>
        <begin position="1"/>
        <end position="19"/>
    </location>
</feature>
<keyword evidence="1" id="KW-0732">Signal</keyword>
<dbReference type="Pfam" id="PF21671">
    <property type="entry name" value="CPL1-like"/>
    <property type="match status" value="1"/>
</dbReference>
<organism evidence="3 4">
    <name type="scientific">Mycena maculata</name>
    <dbReference type="NCBI Taxonomy" id="230809"/>
    <lineage>
        <taxon>Eukaryota</taxon>
        <taxon>Fungi</taxon>
        <taxon>Dikarya</taxon>
        <taxon>Basidiomycota</taxon>
        <taxon>Agaricomycotina</taxon>
        <taxon>Agaricomycetes</taxon>
        <taxon>Agaricomycetidae</taxon>
        <taxon>Agaricales</taxon>
        <taxon>Marasmiineae</taxon>
        <taxon>Mycenaceae</taxon>
        <taxon>Mycena</taxon>
    </lineage>
</organism>
<accession>A0AAD7MMF2</accession>
<dbReference type="PANTHER" id="PTHR35192:SF2">
    <property type="entry name" value="APPLE DOMAIN-CONTAINING PROTEIN"/>
    <property type="match status" value="1"/>
</dbReference>
<keyword evidence="4" id="KW-1185">Reference proteome</keyword>
<proteinExistence type="predicted"/>
<evidence type="ECO:0000313" key="3">
    <source>
        <dbReference type="EMBL" id="KAJ7723484.1"/>
    </source>
</evidence>
<evidence type="ECO:0000256" key="1">
    <source>
        <dbReference type="SAM" id="SignalP"/>
    </source>
</evidence>
<sequence length="273" mass="28241">MRFTLVSLTIVTLATLSRAAVLQGLVPRTNPSTVCACVSGSLTVAGVNCGTLETELCTCISVLTEVCTSSTRTPLTIGRQVGGVGPTVSALTDKINTCDSGSKKTCTHPDNSVPSCSRSNLCGYTCDDGYKDCNGSCQRSCPSSGTLVTKRDAEYWGHRVQKSCKVGWSACGISGGGPRDWECVDTRRDLESCGGCPTGTVSALTGDSTGADCTVIPNVADVSCVAGGCAVHKCLPGYKVDASGKACVEDTSVFRNTLHAAAAYGLEHIPFQK</sequence>
<comment type="caution">
    <text evidence="3">The sequence shown here is derived from an EMBL/GenBank/DDBJ whole genome shotgun (WGS) entry which is preliminary data.</text>
</comment>
<dbReference type="EMBL" id="JARJLG010000246">
    <property type="protein sequence ID" value="KAJ7723484.1"/>
    <property type="molecule type" value="Genomic_DNA"/>
</dbReference>
<reference evidence="3" key="1">
    <citation type="submission" date="2023-03" db="EMBL/GenBank/DDBJ databases">
        <title>Massive genome expansion in bonnet fungi (Mycena s.s.) driven by repeated elements and novel gene families across ecological guilds.</title>
        <authorList>
            <consortium name="Lawrence Berkeley National Laboratory"/>
            <person name="Harder C.B."/>
            <person name="Miyauchi S."/>
            <person name="Viragh M."/>
            <person name="Kuo A."/>
            <person name="Thoen E."/>
            <person name="Andreopoulos B."/>
            <person name="Lu D."/>
            <person name="Skrede I."/>
            <person name="Drula E."/>
            <person name="Henrissat B."/>
            <person name="Morin E."/>
            <person name="Kohler A."/>
            <person name="Barry K."/>
            <person name="LaButti K."/>
            <person name="Morin E."/>
            <person name="Salamov A."/>
            <person name="Lipzen A."/>
            <person name="Mereny Z."/>
            <person name="Hegedus B."/>
            <person name="Baldrian P."/>
            <person name="Stursova M."/>
            <person name="Weitz H."/>
            <person name="Taylor A."/>
            <person name="Grigoriev I.V."/>
            <person name="Nagy L.G."/>
            <person name="Martin F."/>
            <person name="Kauserud H."/>
        </authorList>
    </citation>
    <scope>NUCLEOTIDE SEQUENCE</scope>
    <source>
        <strain evidence="3">CBHHK188m</strain>
    </source>
</reference>
<dbReference type="PANTHER" id="PTHR35192">
    <property type="entry name" value="PROTEIN, PUTATIVE-RELATED"/>
    <property type="match status" value="1"/>
</dbReference>